<protein>
    <submittedName>
        <fullName evidence="2">Uncharacterized protein</fullName>
    </submittedName>
</protein>
<keyword evidence="1" id="KW-0812">Transmembrane</keyword>
<dbReference type="Proteomes" id="UP000315440">
    <property type="component" value="Unassembled WGS sequence"/>
</dbReference>
<evidence type="ECO:0000256" key="1">
    <source>
        <dbReference type="SAM" id="Phobius"/>
    </source>
</evidence>
<reference evidence="2 3" key="1">
    <citation type="submission" date="2019-02" db="EMBL/GenBank/DDBJ databases">
        <title>Deep-cultivation of Planctomycetes and their phenomic and genomic characterization uncovers novel biology.</title>
        <authorList>
            <person name="Wiegand S."/>
            <person name="Jogler M."/>
            <person name="Boedeker C."/>
            <person name="Pinto D."/>
            <person name="Vollmers J."/>
            <person name="Rivas-Marin E."/>
            <person name="Kohn T."/>
            <person name="Peeters S.H."/>
            <person name="Heuer A."/>
            <person name="Rast P."/>
            <person name="Oberbeckmann S."/>
            <person name="Bunk B."/>
            <person name="Jeske O."/>
            <person name="Meyerdierks A."/>
            <person name="Storesund J.E."/>
            <person name="Kallscheuer N."/>
            <person name="Luecker S."/>
            <person name="Lage O.M."/>
            <person name="Pohl T."/>
            <person name="Merkel B.J."/>
            <person name="Hornburger P."/>
            <person name="Mueller R.-W."/>
            <person name="Bruemmer F."/>
            <person name="Labrenz M."/>
            <person name="Spormann A.M."/>
            <person name="Op Den Camp H."/>
            <person name="Overmann J."/>
            <person name="Amann R."/>
            <person name="Jetten M.S.M."/>
            <person name="Mascher T."/>
            <person name="Medema M.H."/>
            <person name="Devos D.P."/>
            <person name="Kaster A.-K."/>
            <person name="Ovreas L."/>
            <person name="Rohde M."/>
            <person name="Galperin M.Y."/>
            <person name="Jogler C."/>
        </authorList>
    </citation>
    <scope>NUCLEOTIDE SEQUENCE [LARGE SCALE GENOMIC DNA]</scope>
    <source>
        <strain evidence="2 3">Mal64</strain>
    </source>
</reference>
<keyword evidence="3" id="KW-1185">Reference proteome</keyword>
<dbReference type="AlphaFoldDB" id="A0A5C5ZIW2"/>
<feature type="transmembrane region" description="Helical" evidence="1">
    <location>
        <begin position="40"/>
        <end position="60"/>
    </location>
</feature>
<proteinExistence type="predicted"/>
<sequence>MSIRWHLRFMVAAEMLGFLAAEGLVVYGFVAGAFGQSLAYAAVAMVVAGVVGVMAPRLLFRKLIPARCDQAGCSGRALVVSENPIVYSCKACGKSVETAVFEGGGPDHHSDRDRFG</sequence>
<feature type="transmembrane region" description="Helical" evidence="1">
    <location>
        <begin position="12"/>
        <end position="34"/>
    </location>
</feature>
<name>A0A5C5ZIW2_9BACT</name>
<evidence type="ECO:0000313" key="3">
    <source>
        <dbReference type="Proteomes" id="UP000315440"/>
    </source>
</evidence>
<keyword evidence="1" id="KW-1133">Transmembrane helix</keyword>
<evidence type="ECO:0000313" key="2">
    <source>
        <dbReference type="EMBL" id="TWT86751.1"/>
    </source>
</evidence>
<dbReference type="RefSeq" id="WP_146402789.1">
    <property type="nucleotide sequence ID" value="NZ_SJPQ01000004.1"/>
</dbReference>
<keyword evidence="1" id="KW-0472">Membrane</keyword>
<gene>
    <name evidence="2" type="ORF">Mal64_35810</name>
</gene>
<comment type="caution">
    <text evidence="2">The sequence shown here is derived from an EMBL/GenBank/DDBJ whole genome shotgun (WGS) entry which is preliminary data.</text>
</comment>
<accession>A0A5C5ZIW2</accession>
<dbReference type="EMBL" id="SJPQ01000004">
    <property type="protein sequence ID" value="TWT86751.1"/>
    <property type="molecule type" value="Genomic_DNA"/>
</dbReference>
<organism evidence="2 3">
    <name type="scientific">Pseudobythopirellula maris</name>
    <dbReference type="NCBI Taxonomy" id="2527991"/>
    <lineage>
        <taxon>Bacteria</taxon>
        <taxon>Pseudomonadati</taxon>
        <taxon>Planctomycetota</taxon>
        <taxon>Planctomycetia</taxon>
        <taxon>Pirellulales</taxon>
        <taxon>Lacipirellulaceae</taxon>
        <taxon>Pseudobythopirellula</taxon>
    </lineage>
</organism>